<reference evidence="2 3" key="1">
    <citation type="submission" date="2024-03" db="EMBL/GenBank/DDBJ databases">
        <title>Draft genome sequence of Pseudonocardia carboxydivorans JCM 14827.</title>
        <authorList>
            <person name="Duangmal K."/>
        </authorList>
    </citation>
    <scope>NUCLEOTIDE SEQUENCE [LARGE SCALE GENOMIC DNA]</scope>
    <source>
        <strain evidence="2 3">JCM 14827</strain>
    </source>
</reference>
<proteinExistence type="predicted"/>
<accession>A0ABU9ACD5</accession>
<keyword evidence="3" id="KW-1185">Reference proteome</keyword>
<dbReference type="EMBL" id="JBBPIX010000003">
    <property type="protein sequence ID" value="MEK6463813.1"/>
    <property type="molecule type" value="Genomic_DNA"/>
</dbReference>
<sequence length="104" mass="10888">MVAVGASVHTLGGNATARGVRGLVRRYGSPVQRSGVRGFVVSDLCHAGGCVGVAVADEGVMVRSTAVEDGPVAVFTREEWDVFLAGVRQGEFDYDDLTRLTSSC</sequence>
<dbReference type="Pfam" id="PF04149">
    <property type="entry name" value="DUF397"/>
    <property type="match status" value="1"/>
</dbReference>
<evidence type="ECO:0000259" key="1">
    <source>
        <dbReference type="Pfam" id="PF04149"/>
    </source>
</evidence>
<gene>
    <name evidence="2" type="ORF">WG925_08710</name>
</gene>
<dbReference type="RefSeq" id="WP_346102584.1">
    <property type="nucleotide sequence ID" value="NZ_BAAAOD010000010.1"/>
</dbReference>
<dbReference type="InterPro" id="IPR007278">
    <property type="entry name" value="DUF397"/>
</dbReference>
<protein>
    <submittedName>
        <fullName evidence="2">DUF397 domain-containing protein</fullName>
    </submittedName>
</protein>
<dbReference type="Proteomes" id="UP001367513">
    <property type="component" value="Unassembled WGS sequence"/>
</dbReference>
<evidence type="ECO:0000313" key="3">
    <source>
        <dbReference type="Proteomes" id="UP001367513"/>
    </source>
</evidence>
<name>A0ABU9ACD5_PSEA5</name>
<evidence type="ECO:0000313" key="2">
    <source>
        <dbReference type="EMBL" id="MEK6463813.1"/>
    </source>
</evidence>
<feature type="domain" description="DUF397" evidence="1">
    <location>
        <begin position="44"/>
        <end position="88"/>
    </location>
</feature>
<organism evidence="2 3">
    <name type="scientific">Pseudonocardia alni subsp. carboxydivorans</name>
    <dbReference type="NCBI Taxonomy" id="415010"/>
    <lineage>
        <taxon>Bacteria</taxon>
        <taxon>Bacillati</taxon>
        <taxon>Actinomycetota</taxon>
        <taxon>Actinomycetes</taxon>
        <taxon>Pseudonocardiales</taxon>
        <taxon>Pseudonocardiaceae</taxon>
        <taxon>Pseudonocardia</taxon>
    </lineage>
</organism>
<comment type="caution">
    <text evidence="2">The sequence shown here is derived from an EMBL/GenBank/DDBJ whole genome shotgun (WGS) entry which is preliminary data.</text>
</comment>